<reference evidence="3 4" key="2">
    <citation type="submission" date="2024-07" db="EMBL/GenBank/DDBJ databases">
        <authorList>
            <person name="Akdeniz Z."/>
        </authorList>
    </citation>
    <scope>NUCLEOTIDE SEQUENCE [LARGE SCALE GENOMIC DNA]</scope>
</reference>
<proteinExistence type="predicted"/>
<evidence type="ECO:0000313" key="4">
    <source>
        <dbReference type="Proteomes" id="UP001642409"/>
    </source>
</evidence>
<dbReference type="EMBL" id="CAXDID020000341">
    <property type="protein sequence ID" value="CAL6079698.1"/>
    <property type="molecule type" value="Genomic_DNA"/>
</dbReference>
<dbReference type="EMBL" id="CATOUU010000842">
    <property type="protein sequence ID" value="CAI9953943.1"/>
    <property type="molecule type" value="Genomic_DNA"/>
</dbReference>
<keyword evidence="1" id="KW-1133">Transmembrane helix</keyword>
<comment type="caution">
    <text evidence="2">The sequence shown here is derived from an EMBL/GenBank/DDBJ whole genome shotgun (WGS) entry which is preliminary data.</text>
</comment>
<feature type="transmembrane region" description="Helical" evidence="1">
    <location>
        <begin position="386"/>
        <end position="410"/>
    </location>
</feature>
<gene>
    <name evidence="2" type="ORF">HINF_LOCUS41588</name>
    <name evidence="3" type="ORF">HINF_LOCUS59512</name>
</gene>
<accession>A0AA86QFA8</accession>
<organism evidence="2">
    <name type="scientific">Hexamita inflata</name>
    <dbReference type="NCBI Taxonomy" id="28002"/>
    <lineage>
        <taxon>Eukaryota</taxon>
        <taxon>Metamonada</taxon>
        <taxon>Diplomonadida</taxon>
        <taxon>Hexamitidae</taxon>
        <taxon>Hexamitinae</taxon>
        <taxon>Hexamita</taxon>
    </lineage>
</organism>
<keyword evidence="4" id="KW-1185">Reference proteome</keyword>
<reference evidence="2" key="1">
    <citation type="submission" date="2023-06" db="EMBL/GenBank/DDBJ databases">
        <authorList>
            <person name="Kurt Z."/>
        </authorList>
    </citation>
    <scope>NUCLEOTIDE SEQUENCE</scope>
</reference>
<keyword evidence="1" id="KW-0472">Membrane</keyword>
<name>A0AA86QFA8_9EUKA</name>
<evidence type="ECO:0000256" key="1">
    <source>
        <dbReference type="SAM" id="Phobius"/>
    </source>
</evidence>
<sequence>MISLFIRINALPPASPCELWFESVNGSCICNRKLNSNGTLCAPNCSDFDEIELNGICVPKMVRKSTDADGCGKGSIKTNDCVCDSDFGWEQEVGISEFKCTTCYTNTMVSNGVGGCTACLVMYGVDNGVEFDKNAPLKCAIRHDSGFAGQIKDRTTFSATYPFLDCWGTQRVVSADGLTCVSCNQKYGLSTGLVFNATAYQYHCSPDAANGLIGVIDNDHILSQPLVNCWLTSQVVKNNQCVECNTINKSYVFDTLTYSKNAIGQCREFCDEIKTTQNPDAPLSCMCNYKNDLVSLGEGQECYNCKQINAHAFPLSGHINIKYTCQCNGLSGYGVLKTGDKTCSNCNQNDKIASLQNDNYVCVSCDTGYVQNDNQCVKEVQTRKSIVAIAVAVPVSIVVIVVIIIFLIWLCKKQKKEDKNTKLPVGKHSIQVALAIDTIKVEVIPTNDQVVKKKSLTNKFSVNQLKEWFKWAFE</sequence>
<dbReference type="AlphaFoldDB" id="A0AA86QFA8"/>
<evidence type="ECO:0000313" key="2">
    <source>
        <dbReference type="EMBL" id="CAI9953943.1"/>
    </source>
</evidence>
<evidence type="ECO:0000313" key="3">
    <source>
        <dbReference type="EMBL" id="CAL6079698.1"/>
    </source>
</evidence>
<dbReference type="Proteomes" id="UP001642409">
    <property type="component" value="Unassembled WGS sequence"/>
</dbReference>
<keyword evidence="1" id="KW-0812">Transmembrane</keyword>
<protein>
    <submittedName>
        <fullName evidence="3">Hypothetical_protein</fullName>
    </submittedName>
</protein>